<dbReference type="Gene3D" id="1.20.120.910">
    <property type="entry name" value="DksA, coiled-coil domain"/>
    <property type="match status" value="1"/>
</dbReference>
<accession>A0A1G2HYK8</accession>
<name>A0A1G2HYK8_9BACT</name>
<feature type="region of interest" description="Disordered" evidence="5">
    <location>
        <begin position="38"/>
        <end position="58"/>
    </location>
</feature>
<reference evidence="7 8" key="1">
    <citation type="journal article" date="2016" name="Nat. Commun.">
        <title>Thousands of microbial genomes shed light on interconnected biogeochemical processes in an aquifer system.</title>
        <authorList>
            <person name="Anantharaman K."/>
            <person name="Brown C.T."/>
            <person name="Hug L.A."/>
            <person name="Sharon I."/>
            <person name="Castelle C.J."/>
            <person name="Probst A.J."/>
            <person name="Thomas B.C."/>
            <person name="Singh A."/>
            <person name="Wilkins M.J."/>
            <person name="Karaoz U."/>
            <person name="Brodie E.L."/>
            <person name="Williams K.H."/>
            <person name="Hubbard S.S."/>
            <person name="Banfield J.F."/>
        </authorList>
    </citation>
    <scope>NUCLEOTIDE SEQUENCE [LARGE SCALE GENOMIC DNA]</scope>
</reference>
<feature type="domain" description="Zinc finger DksA/TraR C4-type" evidence="6">
    <location>
        <begin position="87"/>
        <end position="116"/>
    </location>
</feature>
<dbReference type="EMBL" id="MHOR01000007">
    <property type="protein sequence ID" value="OGZ67499.1"/>
    <property type="molecule type" value="Genomic_DNA"/>
</dbReference>
<dbReference type="SUPFAM" id="SSF57716">
    <property type="entry name" value="Glucocorticoid receptor-like (DNA-binding domain)"/>
    <property type="match status" value="1"/>
</dbReference>
<dbReference type="AlphaFoldDB" id="A0A1G2HYK8"/>
<gene>
    <name evidence="7" type="ORF">A3C58_01950</name>
</gene>
<evidence type="ECO:0000313" key="7">
    <source>
        <dbReference type="EMBL" id="OGZ67499.1"/>
    </source>
</evidence>
<keyword evidence="2" id="KW-0863">Zinc-finger</keyword>
<keyword evidence="3" id="KW-0862">Zinc</keyword>
<evidence type="ECO:0000256" key="4">
    <source>
        <dbReference type="PROSITE-ProRule" id="PRU00510"/>
    </source>
</evidence>
<dbReference type="PANTHER" id="PTHR33823:SF4">
    <property type="entry name" value="GENERAL STRESS PROTEIN 16O"/>
    <property type="match status" value="1"/>
</dbReference>
<dbReference type="GO" id="GO:0008270">
    <property type="term" value="F:zinc ion binding"/>
    <property type="evidence" value="ECO:0007669"/>
    <property type="project" value="UniProtKB-KW"/>
</dbReference>
<dbReference type="PROSITE" id="PS01102">
    <property type="entry name" value="ZF_DKSA_1"/>
    <property type="match status" value="1"/>
</dbReference>
<keyword evidence="1" id="KW-0479">Metal-binding</keyword>
<evidence type="ECO:0000256" key="1">
    <source>
        <dbReference type="ARBA" id="ARBA00022723"/>
    </source>
</evidence>
<dbReference type="InterPro" id="IPR020458">
    <property type="entry name" value="Znf_DskA_TraR_CS"/>
</dbReference>
<dbReference type="STRING" id="1802205.A3C58_01950"/>
<evidence type="ECO:0000256" key="5">
    <source>
        <dbReference type="SAM" id="MobiDB-lite"/>
    </source>
</evidence>
<feature type="compositionally biased region" description="Basic and acidic residues" evidence="5">
    <location>
        <begin position="42"/>
        <end position="51"/>
    </location>
</feature>
<evidence type="ECO:0000259" key="6">
    <source>
        <dbReference type="Pfam" id="PF01258"/>
    </source>
</evidence>
<organism evidence="7 8">
    <name type="scientific">Candidatus Staskawiczbacteria bacterium RIFCSPHIGHO2_02_FULL_34_10</name>
    <dbReference type="NCBI Taxonomy" id="1802205"/>
    <lineage>
        <taxon>Bacteria</taxon>
        <taxon>Candidatus Staskawicziibacteriota</taxon>
    </lineage>
</organism>
<sequence>MNKELVEKLKQILEQEKSSLKKELESFAKEDKNIKGNWEAKYPSKERGNKEEEADEAQEYENLLSLEQNLELKLRDVNLAIEKTLNRKYGTCEKCNSEIEEERLLAYPEARLCIACNK</sequence>
<evidence type="ECO:0000313" key="8">
    <source>
        <dbReference type="Proteomes" id="UP000178380"/>
    </source>
</evidence>
<evidence type="ECO:0000256" key="3">
    <source>
        <dbReference type="ARBA" id="ARBA00022833"/>
    </source>
</evidence>
<dbReference type="PANTHER" id="PTHR33823">
    <property type="entry name" value="RNA POLYMERASE-BINDING TRANSCRIPTION FACTOR DKSA-RELATED"/>
    <property type="match status" value="1"/>
</dbReference>
<feature type="zinc finger region" description="dksA C4-type" evidence="4">
    <location>
        <begin position="92"/>
        <end position="116"/>
    </location>
</feature>
<dbReference type="PROSITE" id="PS51128">
    <property type="entry name" value="ZF_DKSA_2"/>
    <property type="match status" value="1"/>
</dbReference>
<evidence type="ECO:0000256" key="2">
    <source>
        <dbReference type="ARBA" id="ARBA00022771"/>
    </source>
</evidence>
<comment type="caution">
    <text evidence="7">The sequence shown here is derived from an EMBL/GenBank/DDBJ whole genome shotgun (WGS) entry which is preliminary data.</text>
</comment>
<dbReference type="Pfam" id="PF01258">
    <property type="entry name" value="zf-dskA_traR"/>
    <property type="match status" value="1"/>
</dbReference>
<dbReference type="InterPro" id="IPR000962">
    <property type="entry name" value="Znf_DskA_TraR"/>
</dbReference>
<proteinExistence type="predicted"/>
<dbReference type="Proteomes" id="UP000178380">
    <property type="component" value="Unassembled WGS sequence"/>
</dbReference>
<protein>
    <recommendedName>
        <fullName evidence="6">Zinc finger DksA/TraR C4-type domain-containing protein</fullName>
    </recommendedName>
</protein>